<reference evidence="5 6" key="1">
    <citation type="submission" date="2022-04" db="EMBL/GenBank/DDBJ databases">
        <title>Leucobacter sp. isolated from rhizosphere of onion.</title>
        <authorList>
            <person name="Won M."/>
            <person name="Lee C.-M."/>
            <person name="Woen H.-Y."/>
            <person name="Kwon S.-W."/>
        </authorList>
    </citation>
    <scope>NUCLEOTIDE SEQUENCE [LARGE SCALE GENOMIC DNA]</scope>
    <source>
        <strain evidence="5 6">H25R-14</strain>
    </source>
</reference>
<dbReference type="InterPro" id="IPR036388">
    <property type="entry name" value="WH-like_DNA-bd_sf"/>
</dbReference>
<dbReference type="InterPro" id="IPR036390">
    <property type="entry name" value="WH_DNA-bd_sf"/>
</dbReference>
<dbReference type="Gene3D" id="1.10.10.10">
    <property type="entry name" value="Winged helix-like DNA-binding domain superfamily/Winged helix DNA-binding domain"/>
    <property type="match status" value="1"/>
</dbReference>
<dbReference type="PANTHER" id="PTHR43537:SF24">
    <property type="entry name" value="GLUCONATE OPERON TRANSCRIPTIONAL REPRESSOR"/>
    <property type="match status" value="1"/>
</dbReference>
<dbReference type="PRINTS" id="PR00035">
    <property type="entry name" value="HTHGNTR"/>
</dbReference>
<dbReference type="InterPro" id="IPR000524">
    <property type="entry name" value="Tscrpt_reg_HTH_GntR"/>
</dbReference>
<feature type="domain" description="HTH gntR-type" evidence="4">
    <location>
        <begin position="18"/>
        <end position="88"/>
    </location>
</feature>
<dbReference type="SUPFAM" id="SSF48008">
    <property type="entry name" value="GntR ligand-binding domain-like"/>
    <property type="match status" value="1"/>
</dbReference>
<dbReference type="Gene3D" id="1.20.120.530">
    <property type="entry name" value="GntR ligand-binding domain-like"/>
    <property type="match status" value="1"/>
</dbReference>
<dbReference type="Pfam" id="PF07729">
    <property type="entry name" value="FCD"/>
    <property type="match status" value="1"/>
</dbReference>
<evidence type="ECO:0000313" key="6">
    <source>
        <dbReference type="Proteomes" id="UP000831775"/>
    </source>
</evidence>
<dbReference type="Pfam" id="PF00392">
    <property type="entry name" value="GntR"/>
    <property type="match status" value="1"/>
</dbReference>
<dbReference type="PANTHER" id="PTHR43537">
    <property type="entry name" value="TRANSCRIPTIONAL REGULATOR, GNTR FAMILY"/>
    <property type="match status" value="1"/>
</dbReference>
<keyword evidence="2" id="KW-0238">DNA-binding</keyword>
<keyword evidence="3" id="KW-0804">Transcription</keyword>
<dbReference type="EMBL" id="CP095043">
    <property type="protein sequence ID" value="UOQ60215.1"/>
    <property type="molecule type" value="Genomic_DNA"/>
</dbReference>
<evidence type="ECO:0000313" key="5">
    <source>
        <dbReference type="EMBL" id="UOQ60215.1"/>
    </source>
</evidence>
<keyword evidence="6" id="KW-1185">Reference proteome</keyword>
<organism evidence="5 6">
    <name type="scientific">Leucobacter rhizosphaerae</name>
    <dbReference type="NCBI Taxonomy" id="2932245"/>
    <lineage>
        <taxon>Bacteria</taxon>
        <taxon>Bacillati</taxon>
        <taxon>Actinomycetota</taxon>
        <taxon>Actinomycetes</taxon>
        <taxon>Micrococcales</taxon>
        <taxon>Microbacteriaceae</taxon>
        <taxon>Leucobacter</taxon>
    </lineage>
</organism>
<dbReference type="InterPro" id="IPR011711">
    <property type="entry name" value="GntR_C"/>
</dbReference>
<dbReference type="CDD" id="cd07377">
    <property type="entry name" value="WHTH_GntR"/>
    <property type="match status" value="1"/>
</dbReference>
<evidence type="ECO:0000256" key="2">
    <source>
        <dbReference type="ARBA" id="ARBA00023125"/>
    </source>
</evidence>
<dbReference type="SUPFAM" id="SSF46785">
    <property type="entry name" value="Winged helix' DNA-binding domain"/>
    <property type="match status" value="1"/>
</dbReference>
<keyword evidence="1" id="KW-0805">Transcription regulation</keyword>
<dbReference type="InterPro" id="IPR008920">
    <property type="entry name" value="TF_FadR/GntR_C"/>
</dbReference>
<dbReference type="SMART" id="SM00345">
    <property type="entry name" value="HTH_GNTR"/>
    <property type="match status" value="1"/>
</dbReference>
<sequence length="239" mass="25532">MKQPADGVELLIRAVRPTNAYEETMQRLLQSIRLGLIGPGEKLPAERDLAGMLKVSRDTVREALSTLAEAGYVVSRRGRYGGTFVVEALPAASTLRAVASLPGADEVEDTAVLRRVLEVGAAREAAARELSAEDRAALLLALQECGAAQQDDHRRLDSRLHLLIAEVSGSPSLVPLVANLRTRVNALLDSIPMLAPNLSHSNEQHEAIVSAILDGRPDDAAAAMLEHVEGSSALLRGFL</sequence>
<gene>
    <name evidence="5" type="ORF">MUN76_14425</name>
</gene>
<dbReference type="RefSeq" id="WP_244685659.1">
    <property type="nucleotide sequence ID" value="NZ_CP095043.1"/>
</dbReference>
<dbReference type="Proteomes" id="UP000831775">
    <property type="component" value="Chromosome"/>
</dbReference>
<dbReference type="SMART" id="SM00895">
    <property type="entry name" value="FCD"/>
    <property type="match status" value="1"/>
</dbReference>
<evidence type="ECO:0000259" key="4">
    <source>
        <dbReference type="PROSITE" id="PS50949"/>
    </source>
</evidence>
<evidence type="ECO:0000256" key="3">
    <source>
        <dbReference type="ARBA" id="ARBA00023163"/>
    </source>
</evidence>
<accession>A0ABY4FV78</accession>
<protein>
    <submittedName>
        <fullName evidence="5">FCD domain-containing protein</fullName>
    </submittedName>
</protein>
<dbReference type="PROSITE" id="PS50949">
    <property type="entry name" value="HTH_GNTR"/>
    <property type="match status" value="1"/>
</dbReference>
<proteinExistence type="predicted"/>
<evidence type="ECO:0000256" key="1">
    <source>
        <dbReference type="ARBA" id="ARBA00023015"/>
    </source>
</evidence>
<name>A0ABY4FV78_9MICO</name>